<keyword evidence="2" id="KW-1185">Reference proteome</keyword>
<dbReference type="OrthoDB" id="516864at2"/>
<accession>K9YVY2</accession>
<evidence type="ECO:0000313" key="1">
    <source>
        <dbReference type="EMBL" id="AFZ50510.1"/>
    </source>
</evidence>
<dbReference type="PATRIC" id="fig|13035.3.peg.2103"/>
<protein>
    <submittedName>
        <fullName evidence="1">Uncharacterized protein</fullName>
    </submittedName>
</protein>
<organism evidence="1 2">
    <name type="scientific">Dactylococcopsis salina (strain PCC 8305)</name>
    <name type="common">Myxobactron salinum</name>
    <dbReference type="NCBI Taxonomy" id="13035"/>
    <lineage>
        <taxon>Bacteria</taxon>
        <taxon>Bacillati</taxon>
        <taxon>Cyanobacteriota</taxon>
        <taxon>Cyanophyceae</taxon>
        <taxon>Nodosilineales</taxon>
        <taxon>Cymatolegaceae</taxon>
        <taxon>Dactylococcopsis</taxon>
    </lineage>
</organism>
<reference evidence="1" key="1">
    <citation type="submission" date="2012-04" db="EMBL/GenBank/DDBJ databases">
        <title>Finished genome of Dactylococcopsis salina PCC 8305.</title>
        <authorList>
            <consortium name="US DOE Joint Genome Institute"/>
            <person name="Gugger M."/>
            <person name="Coursin T."/>
            <person name="Rippka R."/>
            <person name="Tandeau De Marsac N."/>
            <person name="Huntemann M."/>
            <person name="Wei C.-L."/>
            <person name="Han J."/>
            <person name="Detter J.C."/>
            <person name="Han C."/>
            <person name="Tapia R."/>
            <person name="Daligault H."/>
            <person name="Chen A."/>
            <person name="Krypides N."/>
            <person name="Mavromatis K."/>
            <person name="Markowitz V."/>
            <person name="Szeto E."/>
            <person name="Ivanova N."/>
            <person name="Ovchinnikova G."/>
            <person name="Pagani I."/>
            <person name="Pati A."/>
            <person name="Goodwin L."/>
            <person name="Peters L."/>
            <person name="Pitluck S."/>
            <person name="Woyke T."/>
            <person name="Kerfeld C."/>
        </authorList>
    </citation>
    <scope>NUCLEOTIDE SEQUENCE [LARGE SCALE GENOMIC DNA]</scope>
    <source>
        <strain evidence="1">PCC 8305</strain>
    </source>
</reference>
<dbReference type="AlphaFoldDB" id="K9YVY2"/>
<dbReference type="eggNOG" id="ENOG5032YB3">
    <property type="taxonomic scope" value="Bacteria"/>
</dbReference>
<dbReference type="InterPro" id="IPR020885">
    <property type="entry name" value="UPF0367"/>
</dbReference>
<dbReference type="KEGG" id="dsl:Dacsa_1854"/>
<evidence type="ECO:0000313" key="2">
    <source>
        <dbReference type="Proteomes" id="UP000010482"/>
    </source>
</evidence>
<dbReference type="Proteomes" id="UP000010482">
    <property type="component" value="Chromosome"/>
</dbReference>
<dbReference type="EMBL" id="CP003944">
    <property type="protein sequence ID" value="AFZ50510.1"/>
    <property type="molecule type" value="Genomic_DNA"/>
</dbReference>
<dbReference type="HOGENOM" id="CLU_180777_0_0_3"/>
<sequence>MFSIDLTLKYSPIPITVQRKESEDAQKVYKDVMETLKSPTPQLVELTCEKDPEKKVAVFSDQISAVILSQKDGSSAGRPAGFFMQ</sequence>
<gene>
    <name evidence="1" type="ORF">Dacsa_1854</name>
</gene>
<dbReference type="STRING" id="13035.Dacsa_1854"/>
<dbReference type="RefSeq" id="WP_015229507.1">
    <property type="nucleotide sequence ID" value="NC_019780.1"/>
</dbReference>
<proteinExistence type="predicted"/>
<dbReference type="Pfam" id="PF26132">
    <property type="entry name" value="UPF0367"/>
    <property type="match status" value="1"/>
</dbReference>
<name>K9YVY2_DACS8</name>
<dbReference type="NCBIfam" id="NF010236">
    <property type="entry name" value="PRK13683.1"/>
    <property type="match status" value="1"/>
</dbReference>